<name>A0ABX8WPG4_9GAMM</name>
<proteinExistence type="predicted"/>
<gene>
    <name evidence="1" type="ORF">H8L67_09415</name>
</gene>
<accession>A0ABX8WPG4</accession>
<reference evidence="1 2" key="1">
    <citation type="submission" date="2021-08" db="EMBL/GenBank/DDBJ databases">
        <title>Lysobacter sp. strain CJ11 Genome sequencing and assembly.</title>
        <authorList>
            <person name="Kim I."/>
        </authorList>
    </citation>
    <scope>NUCLEOTIDE SEQUENCE [LARGE SCALE GENOMIC DNA]</scope>
    <source>
        <strain evidence="1 2">CJ11</strain>
    </source>
</reference>
<keyword evidence="2" id="KW-1185">Reference proteome</keyword>
<dbReference type="EMBL" id="CP080544">
    <property type="protein sequence ID" value="QYR52781.1"/>
    <property type="molecule type" value="Genomic_DNA"/>
</dbReference>
<sequence>MAALFVHVVSAQAGEVRRCRLSDGRIQYSDGPCPNGSREVWVRDAGPARVPLSEVGRASLEDTRQWQRQNRAEVSSWVSRQQAVSRAGSRGAVPVDRCAQARSRRDRIRDREFKTMTFDRAVELDNQVREQCR</sequence>
<organism evidence="1 2">
    <name type="scientific">Lysobacter soyae</name>
    <dbReference type="NCBI Taxonomy" id="2764185"/>
    <lineage>
        <taxon>Bacteria</taxon>
        <taxon>Pseudomonadati</taxon>
        <taxon>Pseudomonadota</taxon>
        <taxon>Gammaproteobacteria</taxon>
        <taxon>Lysobacterales</taxon>
        <taxon>Lysobacteraceae</taxon>
        <taxon>Lysobacter</taxon>
    </lineage>
</organism>
<evidence type="ECO:0008006" key="3">
    <source>
        <dbReference type="Google" id="ProtNLM"/>
    </source>
</evidence>
<protein>
    <recommendedName>
        <fullName evidence="3">DUF4124 domain-containing protein</fullName>
    </recommendedName>
</protein>
<evidence type="ECO:0000313" key="2">
    <source>
        <dbReference type="Proteomes" id="UP000824755"/>
    </source>
</evidence>
<dbReference type="Proteomes" id="UP000824755">
    <property type="component" value="Chromosome"/>
</dbReference>
<dbReference type="RefSeq" id="WP_220379582.1">
    <property type="nucleotide sequence ID" value="NZ_CP080544.1"/>
</dbReference>
<evidence type="ECO:0000313" key="1">
    <source>
        <dbReference type="EMBL" id="QYR52781.1"/>
    </source>
</evidence>